<evidence type="ECO:0000313" key="2">
    <source>
        <dbReference type="Proteomes" id="UP000435112"/>
    </source>
</evidence>
<dbReference type="Proteomes" id="UP000435112">
    <property type="component" value="Unassembled WGS sequence"/>
</dbReference>
<dbReference type="AlphaFoldDB" id="A0A6A3G9U9"/>
<gene>
    <name evidence="1" type="ORF">PR002_g32439</name>
</gene>
<proteinExistence type="predicted"/>
<comment type="caution">
    <text evidence="1">The sequence shown here is derived from an EMBL/GenBank/DDBJ whole genome shotgun (WGS) entry which is preliminary data.</text>
</comment>
<dbReference type="EMBL" id="QXFU01010749">
    <property type="protein sequence ID" value="KAE8953257.1"/>
    <property type="molecule type" value="Genomic_DNA"/>
</dbReference>
<name>A0A6A3G9U9_9STRA</name>
<protein>
    <submittedName>
        <fullName evidence="1">Uncharacterized protein</fullName>
    </submittedName>
</protein>
<organism evidence="1 2">
    <name type="scientific">Phytophthora rubi</name>
    <dbReference type="NCBI Taxonomy" id="129364"/>
    <lineage>
        <taxon>Eukaryota</taxon>
        <taxon>Sar</taxon>
        <taxon>Stramenopiles</taxon>
        <taxon>Oomycota</taxon>
        <taxon>Peronosporomycetes</taxon>
        <taxon>Peronosporales</taxon>
        <taxon>Peronosporaceae</taxon>
        <taxon>Phytophthora</taxon>
    </lineage>
</organism>
<sequence length="68" mass="7542">MKNETVEQRLPYVKEAVERWFPPSNEAVEGQRFPFTNEAVEQWFPACQRGGRAAAPALLRGGRAGAPA</sequence>
<evidence type="ECO:0000313" key="1">
    <source>
        <dbReference type="EMBL" id="KAE8953257.1"/>
    </source>
</evidence>
<accession>A0A6A3G9U9</accession>
<reference evidence="1 2" key="1">
    <citation type="submission" date="2018-09" db="EMBL/GenBank/DDBJ databases">
        <title>Genomic investigation of the strawberry pathogen Phytophthora fragariae indicates pathogenicity is determined by transcriptional variation in three key races.</title>
        <authorList>
            <person name="Adams T.M."/>
            <person name="Armitage A.D."/>
            <person name="Sobczyk M.K."/>
            <person name="Bates H.J."/>
            <person name="Dunwell J.M."/>
            <person name="Nellist C.F."/>
            <person name="Harrison R.J."/>
        </authorList>
    </citation>
    <scope>NUCLEOTIDE SEQUENCE [LARGE SCALE GENOMIC DNA]</scope>
    <source>
        <strain evidence="1 2">SCRP324</strain>
    </source>
</reference>